<accession>A0ACB8UJ77</accession>
<dbReference type="EMBL" id="MU274900">
    <property type="protein sequence ID" value="KAI0094142.1"/>
    <property type="molecule type" value="Genomic_DNA"/>
</dbReference>
<keyword evidence="2" id="KW-1185">Reference proteome</keyword>
<reference evidence="1" key="1">
    <citation type="journal article" date="2021" name="Environ. Microbiol.">
        <title>Gene family expansions and transcriptome signatures uncover fungal adaptations to wood decay.</title>
        <authorList>
            <person name="Hage H."/>
            <person name="Miyauchi S."/>
            <person name="Viragh M."/>
            <person name="Drula E."/>
            <person name="Min B."/>
            <person name="Chaduli D."/>
            <person name="Navarro D."/>
            <person name="Favel A."/>
            <person name="Norest M."/>
            <person name="Lesage-Meessen L."/>
            <person name="Balint B."/>
            <person name="Merenyi Z."/>
            <person name="de Eugenio L."/>
            <person name="Morin E."/>
            <person name="Martinez A.T."/>
            <person name="Baldrian P."/>
            <person name="Stursova M."/>
            <person name="Martinez M.J."/>
            <person name="Novotny C."/>
            <person name="Magnuson J.K."/>
            <person name="Spatafora J.W."/>
            <person name="Maurice S."/>
            <person name="Pangilinan J."/>
            <person name="Andreopoulos W."/>
            <person name="LaButti K."/>
            <person name="Hundley H."/>
            <person name="Na H."/>
            <person name="Kuo A."/>
            <person name="Barry K."/>
            <person name="Lipzen A."/>
            <person name="Henrissat B."/>
            <person name="Riley R."/>
            <person name="Ahrendt S."/>
            <person name="Nagy L.G."/>
            <person name="Grigoriev I.V."/>
            <person name="Martin F."/>
            <person name="Rosso M.N."/>
        </authorList>
    </citation>
    <scope>NUCLEOTIDE SEQUENCE</scope>
    <source>
        <strain evidence="1">CBS 384.51</strain>
    </source>
</reference>
<evidence type="ECO:0000313" key="1">
    <source>
        <dbReference type="EMBL" id="KAI0094142.1"/>
    </source>
</evidence>
<proteinExistence type="predicted"/>
<evidence type="ECO:0000313" key="2">
    <source>
        <dbReference type="Proteomes" id="UP001055072"/>
    </source>
</evidence>
<organism evidence="1 2">
    <name type="scientific">Irpex rosettiformis</name>
    <dbReference type="NCBI Taxonomy" id="378272"/>
    <lineage>
        <taxon>Eukaryota</taxon>
        <taxon>Fungi</taxon>
        <taxon>Dikarya</taxon>
        <taxon>Basidiomycota</taxon>
        <taxon>Agaricomycotina</taxon>
        <taxon>Agaricomycetes</taxon>
        <taxon>Polyporales</taxon>
        <taxon>Irpicaceae</taxon>
        <taxon>Irpex</taxon>
    </lineage>
</organism>
<gene>
    <name evidence="1" type="ORF">BDY19DRAFT_4328</name>
</gene>
<name>A0ACB8UJ77_9APHY</name>
<dbReference type="Proteomes" id="UP001055072">
    <property type="component" value="Unassembled WGS sequence"/>
</dbReference>
<comment type="caution">
    <text evidence="1">The sequence shown here is derived from an EMBL/GenBank/DDBJ whole genome shotgun (WGS) entry which is preliminary data.</text>
</comment>
<protein>
    <submittedName>
        <fullName evidence="1">Uncharacterized protein</fullName>
    </submittedName>
</protein>
<sequence>MVSFSSSHYAVRPIPTTCAHFYFVVLRCAHFFPYSHTSRRTSAEGTHIHPSRTLHSPSTKHRRTRHLPLAHAGPNTPESTYVDHKIHKTTLPAVRLYLRPVGRGYANPALHMNGW</sequence>